<proteinExistence type="inferred from homology"/>
<dbReference type="CDD" id="cd02933">
    <property type="entry name" value="OYE_like_FMN"/>
    <property type="match status" value="1"/>
</dbReference>
<comment type="cofactor">
    <cofactor evidence="1">
        <name>FMN</name>
        <dbReference type="ChEBI" id="CHEBI:58210"/>
    </cofactor>
</comment>
<dbReference type="Gene3D" id="3.20.20.70">
    <property type="entry name" value="Aldolase class I"/>
    <property type="match status" value="1"/>
</dbReference>
<dbReference type="Proteomes" id="UP000029843">
    <property type="component" value="Unassembled WGS sequence"/>
</dbReference>
<organism evidence="5 6">
    <name type="scientific">Colwellia psychrerythraea</name>
    <name type="common">Vibrio psychroerythus</name>
    <dbReference type="NCBI Taxonomy" id="28229"/>
    <lineage>
        <taxon>Bacteria</taxon>
        <taxon>Pseudomonadati</taxon>
        <taxon>Pseudomonadota</taxon>
        <taxon>Gammaproteobacteria</taxon>
        <taxon>Alteromonadales</taxon>
        <taxon>Colwelliaceae</taxon>
        <taxon>Colwellia</taxon>
    </lineage>
</organism>
<dbReference type="EC" id="1.3.1.42" evidence="5"/>
<accession>A0A099KVC3</accession>
<dbReference type="GO" id="GO:0016629">
    <property type="term" value="F:12-oxophytodienoate reductase activity"/>
    <property type="evidence" value="ECO:0007669"/>
    <property type="project" value="UniProtKB-EC"/>
</dbReference>
<dbReference type="PATRIC" id="fig|28229.4.peg.1066"/>
<reference evidence="5 6" key="1">
    <citation type="submission" date="2014-08" db="EMBL/GenBank/DDBJ databases">
        <title>Genomic and Phenotypic Diversity of Colwellia psychrerythraea strains from Disparate Marine Basins.</title>
        <authorList>
            <person name="Techtmann S.M."/>
            <person name="Stelling S.C."/>
            <person name="Utturkar S.M."/>
            <person name="Alshibli N."/>
            <person name="Harris A."/>
            <person name="Brown S.D."/>
            <person name="Hazen T.C."/>
        </authorList>
    </citation>
    <scope>NUCLEOTIDE SEQUENCE [LARGE SCALE GENOMIC DNA]</scope>
    <source>
        <strain evidence="5 6">ND2E</strain>
    </source>
</reference>
<dbReference type="RefSeq" id="WP_033092829.1">
    <property type="nucleotide sequence ID" value="NZ_JQED01000007.1"/>
</dbReference>
<evidence type="ECO:0000313" key="6">
    <source>
        <dbReference type="Proteomes" id="UP000029843"/>
    </source>
</evidence>
<evidence type="ECO:0000313" key="5">
    <source>
        <dbReference type="EMBL" id="KGJ94110.1"/>
    </source>
</evidence>
<dbReference type="FunFam" id="3.20.20.70:FF:000059">
    <property type="entry name" value="N-ethylmaleimide reductase, FMN-linked"/>
    <property type="match status" value="1"/>
</dbReference>
<dbReference type="SUPFAM" id="SSF51395">
    <property type="entry name" value="FMN-linked oxidoreductases"/>
    <property type="match status" value="1"/>
</dbReference>
<comment type="similarity">
    <text evidence="2">Belongs to the NADH:flavin oxidoreductase/NADH oxidase family.</text>
</comment>
<dbReference type="PANTHER" id="PTHR22893">
    <property type="entry name" value="NADH OXIDOREDUCTASE-RELATED"/>
    <property type="match status" value="1"/>
</dbReference>
<sequence>MKNSILFNATKLGTFEATNRIVLAPMTRSRTAQPNDIPTDLMAEYYAQRASAGFIITEATQISTQGKGYSFTPGMFTPEQVTGWKKVTQAVHQADGHIISQLWHVGRMSHASFHVDGLPVAPSAIAPDAQVWVVGEDGVGRMVDCPIPRELSKQDIQDIIQDYRRAARNAIEAGFDGIEIHGGNGYLIDQFLRRSSNKRDDDYGGSITNRLRFVLEVIEAVSDEIGANKVGIRLAPFITQRGMHDIEAIDAILLASKKFNELGLAYIHLSEADWDDAPVVSDEFRQTLRENFTGSIIVAGNYTATTGARLINSGLVDFIAFGRKFLANPDLPYRFKHNLPLNEITDPSTLFGGNERGYTDYPNYSTQTSLEESIDCTKSTAEAFF</sequence>
<comment type="caution">
    <text evidence="5">The sequence shown here is derived from an EMBL/GenBank/DDBJ whole genome shotgun (WGS) entry which is preliminary data.</text>
</comment>
<gene>
    <name evidence="5" type="ORF">ND2E_2043</name>
</gene>
<protein>
    <submittedName>
        <fullName evidence="5">12-oxophytodienoate reductase</fullName>
        <ecNumber evidence="5">1.3.1.42</ecNumber>
    </submittedName>
</protein>
<keyword evidence="3 5" id="KW-0560">Oxidoreductase</keyword>
<dbReference type="AlphaFoldDB" id="A0A099KVC3"/>
<dbReference type="OrthoDB" id="8523426at2"/>
<dbReference type="GO" id="GO:0010181">
    <property type="term" value="F:FMN binding"/>
    <property type="evidence" value="ECO:0007669"/>
    <property type="project" value="InterPro"/>
</dbReference>
<dbReference type="EMBL" id="JQED01000007">
    <property type="protein sequence ID" value="KGJ94110.1"/>
    <property type="molecule type" value="Genomic_DNA"/>
</dbReference>
<evidence type="ECO:0000256" key="1">
    <source>
        <dbReference type="ARBA" id="ARBA00001917"/>
    </source>
</evidence>
<name>A0A099KVC3_COLPS</name>
<evidence type="ECO:0000259" key="4">
    <source>
        <dbReference type="Pfam" id="PF00724"/>
    </source>
</evidence>
<evidence type="ECO:0000256" key="3">
    <source>
        <dbReference type="ARBA" id="ARBA00023002"/>
    </source>
</evidence>
<dbReference type="GO" id="GO:0005829">
    <property type="term" value="C:cytosol"/>
    <property type="evidence" value="ECO:0007669"/>
    <property type="project" value="UniProtKB-ARBA"/>
</dbReference>
<evidence type="ECO:0000256" key="2">
    <source>
        <dbReference type="ARBA" id="ARBA00005979"/>
    </source>
</evidence>
<dbReference type="NCBIfam" id="NF007899">
    <property type="entry name" value="PRK10605.1"/>
    <property type="match status" value="1"/>
</dbReference>
<dbReference type="PANTHER" id="PTHR22893:SF135">
    <property type="entry name" value="NAD(P)H:FLAVIN OXIDOREDUCTASE SYE2"/>
    <property type="match status" value="1"/>
</dbReference>
<dbReference type="InterPro" id="IPR013785">
    <property type="entry name" value="Aldolase_TIM"/>
</dbReference>
<dbReference type="Pfam" id="PF00724">
    <property type="entry name" value="Oxidored_FMN"/>
    <property type="match status" value="1"/>
</dbReference>
<dbReference type="InterPro" id="IPR001155">
    <property type="entry name" value="OxRdtase_FMN_N"/>
</dbReference>
<dbReference type="InterPro" id="IPR045247">
    <property type="entry name" value="Oye-like"/>
</dbReference>
<feature type="domain" description="NADH:flavin oxidoreductase/NADH oxidase N-terminal" evidence="4">
    <location>
        <begin position="6"/>
        <end position="342"/>
    </location>
</feature>